<keyword evidence="10" id="KW-1185">Reference proteome</keyword>
<name>A0A316Z3V1_9BASI</name>
<feature type="transmembrane region" description="Helical" evidence="7">
    <location>
        <begin position="680"/>
        <end position="701"/>
    </location>
</feature>
<feature type="compositionally biased region" description="Gly residues" evidence="6">
    <location>
        <begin position="44"/>
        <end position="55"/>
    </location>
</feature>
<keyword evidence="4" id="KW-0804">Transcription</keyword>
<sequence length="768" mass="82238">MPPHRSGSDAPPQMQMHGYTSVAAPGSSRPHPQQQQQQQFGSESPGGGRGGGGGGGDDDSMEMHTGEIKSQRACVSCRRSKVKCIHTGSPPCRRCADTRQECKFRLRADDETWREKTDDTLSRLASAVESLLHRPAAGPSSGGGMMNGAPPAHAIPMPPNGAPHHRARPPASFPNSSPSYSDAPPMGMAGPGSLHSSGGGDPSSMPTPDHERPSGVNARWERPHPYRRPTQADDDARGPPATTPGGSIRSPIAQAQPTFRRLAAPPIGQDQAYPSPALLHVGATSAPFFLPQSGAVVRWTWGSSSDYAKANNAIGRDDPRLNAISMGVVPMERARALYQLFAEKLQPHCFGFPTYPANADMTPLIISVILMCASMHDPASREEYYAKLKNDCLETIKPEQTVSADLPLDPEFGIGVEEITGACIAAAYLPSAVALRIGHICRWWALGYFKLFEIERNVTLGECLTILPPFRQIDLVDKLRVWLAAYVAEAQQCFIADVPSIAPAQSPAPYIEALRSAFAEQPQNGDKAANAASRVPPMPDRQLGAHAGVLAVLLAAQQTQRESRNASGTPAQAARRVSNAWGAYLEEMDRWRMEAAALEDLSSSTASAMDLTLTYHLARAHIGSLALEPEAGMHPAAAAAAASDGHFALSQIAAVGAAKASALWALELASSRAAFGDRLAYLPTFYHFLLSHCAGFLLLLVQRKGRFMLANEGRYLLEKVEAFVRVYVFEIAAYAGPRGEAVLHPSFATSEALSAALRHVQAQSRISS</sequence>
<keyword evidence="5" id="KW-0539">Nucleus</keyword>
<proteinExistence type="predicted"/>
<evidence type="ECO:0000256" key="4">
    <source>
        <dbReference type="ARBA" id="ARBA00023163"/>
    </source>
</evidence>
<dbReference type="PANTHER" id="PTHR31845:SF19">
    <property type="entry name" value="TRANSCRIPTION FACTOR DOMAIN-CONTAINING PROTEIN"/>
    <property type="match status" value="1"/>
</dbReference>
<reference evidence="9 10" key="1">
    <citation type="journal article" date="2018" name="Mol. Biol. Evol.">
        <title>Broad Genomic Sampling Reveals a Smut Pathogenic Ancestry of the Fungal Clade Ustilaginomycotina.</title>
        <authorList>
            <person name="Kijpornyongpan T."/>
            <person name="Mondo S.J."/>
            <person name="Barry K."/>
            <person name="Sandor L."/>
            <person name="Lee J."/>
            <person name="Lipzen A."/>
            <person name="Pangilinan J."/>
            <person name="LaButti K."/>
            <person name="Hainaut M."/>
            <person name="Henrissat B."/>
            <person name="Grigoriev I.V."/>
            <person name="Spatafora J.W."/>
            <person name="Aime M.C."/>
        </authorList>
    </citation>
    <scope>NUCLEOTIDE SEQUENCE [LARGE SCALE GENOMIC DNA]</scope>
    <source>
        <strain evidence="9 10">MCA 4186</strain>
    </source>
</reference>
<evidence type="ECO:0000256" key="1">
    <source>
        <dbReference type="ARBA" id="ARBA00004123"/>
    </source>
</evidence>
<evidence type="ECO:0000313" key="10">
    <source>
        <dbReference type="Proteomes" id="UP000245946"/>
    </source>
</evidence>
<keyword evidence="7" id="KW-1133">Transmembrane helix</keyword>
<feature type="region of interest" description="Disordered" evidence="6">
    <location>
        <begin position="135"/>
        <end position="252"/>
    </location>
</feature>
<dbReference type="PANTHER" id="PTHR31845">
    <property type="entry name" value="FINGER DOMAIN PROTEIN, PUTATIVE-RELATED"/>
    <property type="match status" value="1"/>
</dbReference>
<accession>A0A316Z3V1</accession>
<dbReference type="Gene3D" id="4.10.240.10">
    <property type="entry name" value="Zn(2)-C6 fungal-type DNA-binding domain"/>
    <property type="match status" value="1"/>
</dbReference>
<evidence type="ECO:0000256" key="3">
    <source>
        <dbReference type="ARBA" id="ARBA00023125"/>
    </source>
</evidence>
<gene>
    <name evidence="9" type="ORF">FA09DRAFT_340466</name>
</gene>
<feature type="compositionally biased region" description="Basic and acidic residues" evidence="6">
    <location>
        <begin position="208"/>
        <end position="237"/>
    </location>
</feature>
<dbReference type="GeneID" id="37271863"/>
<dbReference type="GO" id="GO:0000981">
    <property type="term" value="F:DNA-binding transcription factor activity, RNA polymerase II-specific"/>
    <property type="evidence" value="ECO:0007669"/>
    <property type="project" value="InterPro"/>
</dbReference>
<keyword evidence="2" id="KW-0805">Transcription regulation</keyword>
<comment type="subcellular location">
    <subcellularLocation>
        <location evidence="1">Nucleus</location>
    </subcellularLocation>
</comment>
<dbReference type="InterPro" id="IPR001138">
    <property type="entry name" value="Zn2Cys6_DnaBD"/>
</dbReference>
<dbReference type="GO" id="GO:0000976">
    <property type="term" value="F:transcription cis-regulatory region binding"/>
    <property type="evidence" value="ECO:0007669"/>
    <property type="project" value="TreeGrafter"/>
</dbReference>
<dbReference type="Proteomes" id="UP000245946">
    <property type="component" value="Unassembled WGS sequence"/>
</dbReference>
<dbReference type="PROSITE" id="PS00463">
    <property type="entry name" value="ZN2_CY6_FUNGAL_1"/>
    <property type="match status" value="1"/>
</dbReference>
<dbReference type="AlphaFoldDB" id="A0A316Z3V1"/>
<dbReference type="OrthoDB" id="39175at2759"/>
<organism evidence="9 10">
    <name type="scientific">Tilletiopsis washingtonensis</name>
    <dbReference type="NCBI Taxonomy" id="58919"/>
    <lineage>
        <taxon>Eukaryota</taxon>
        <taxon>Fungi</taxon>
        <taxon>Dikarya</taxon>
        <taxon>Basidiomycota</taxon>
        <taxon>Ustilaginomycotina</taxon>
        <taxon>Exobasidiomycetes</taxon>
        <taxon>Entylomatales</taxon>
        <taxon>Entylomatales incertae sedis</taxon>
        <taxon>Tilletiopsis</taxon>
    </lineage>
</organism>
<evidence type="ECO:0000256" key="5">
    <source>
        <dbReference type="ARBA" id="ARBA00023242"/>
    </source>
</evidence>
<feature type="compositionally biased region" description="Low complexity" evidence="6">
    <location>
        <begin position="25"/>
        <end position="43"/>
    </location>
</feature>
<dbReference type="PROSITE" id="PS50048">
    <property type="entry name" value="ZN2_CY6_FUNGAL_2"/>
    <property type="match status" value="1"/>
</dbReference>
<dbReference type="SUPFAM" id="SSF57701">
    <property type="entry name" value="Zn2/Cys6 DNA-binding domain"/>
    <property type="match status" value="1"/>
</dbReference>
<feature type="region of interest" description="Disordered" evidence="6">
    <location>
        <begin position="1"/>
        <end position="72"/>
    </location>
</feature>
<evidence type="ECO:0000256" key="7">
    <source>
        <dbReference type="SAM" id="Phobius"/>
    </source>
</evidence>
<dbReference type="CDD" id="cd00067">
    <property type="entry name" value="GAL4"/>
    <property type="match status" value="1"/>
</dbReference>
<dbReference type="STRING" id="58919.A0A316Z3V1"/>
<feature type="compositionally biased region" description="Basic and acidic residues" evidence="6">
    <location>
        <begin position="61"/>
        <end position="70"/>
    </location>
</feature>
<evidence type="ECO:0000256" key="6">
    <source>
        <dbReference type="SAM" id="MobiDB-lite"/>
    </source>
</evidence>
<protein>
    <recommendedName>
        <fullName evidence="8">Zn(2)-C6 fungal-type domain-containing protein</fullName>
    </recommendedName>
</protein>
<evidence type="ECO:0000256" key="2">
    <source>
        <dbReference type="ARBA" id="ARBA00023015"/>
    </source>
</evidence>
<evidence type="ECO:0000259" key="8">
    <source>
        <dbReference type="PROSITE" id="PS50048"/>
    </source>
</evidence>
<keyword evidence="7" id="KW-0812">Transmembrane</keyword>
<keyword evidence="3" id="KW-0238">DNA-binding</keyword>
<dbReference type="InterPro" id="IPR051089">
    <property type="entry name" value="prtT"/>
</dbReference>
<evidence type="ECO:0000313" key="9">
    <source>
        <dbReference type="EMBL" id="PWN96279.1"/>
    </source>
</evidence>
<feature type="domain" description="Zn(2)-C6 fungal-type" evidence="8">
    <location>
        <begin position="73"/>
        <end position="104"/>
    </location>
</feature>
<dbReference type="EMBL" id="KZ819300">
    <property type="protein sequence ID" value="PWN96279.1"/>
    <property type="molecule type" value="Genomic_DNA"/>
</dbReference>
<dbReference type="GO" id="GO:0005634">
    <property type="term" value="C:nucleus"/>
    <property type="evidence" value="ECO:0007669"/>
    <property type="project" value="UniProtKB-SubCell"/>
</dbReference>
<dbReference type="InterPro" id="IPR036864">
    <property type="entry name" value="Zn2-C6_fun-type_DNA-bd_sf"/>
</dbReference>
<dbReference type="RefSeq" id="XP_025596558.1">
    <property type="nucleotide sequence ID" value="XM_025744319.1"/>
</dbReference>
<keyword evidence="7" id="KW-0472">Membrane</keyword>
<dbReference type="GO" id="GO:0008270">
    <property type="term" value="F:zinc ion binding"/>
    <property type="evidence" value="ECO:0007669"/>
    <property type="project" value="InterPro"/>
</dbReference>